<dbReference type="GO" id="GO:0016339">
    <property type="term" value="P:calcium-dependent cell-cell adhesion via plasma membrane cell adhesion molecules"/>
    <property type="evidence" value="ECO:0007669"/>
    <property type="project" value="TreeGrafter"/>
</dbReference>
<keyword evidence="9" id="KW-0325">Glycoprotein</keyword>
<evidence type="ECO:0000259" key="12">
    <source>
        <dbReference type="PROSITE" id="PS50268"/>
    </source>
</evidence>
<dbReference type="PRINTS" id="PR00205">
    <property type="entry name" value="CADHERIN"/>
</dbReference>
<keyword evidence="11" id="KW-0812">Transmembrane</keyword>
<feature type="domain" description="Cadherin" evidence="12">
    <location>
        <begin position="97"/>
        <end position="204"/>
    </location>
</feature>
<dbReference type="InterPro" id="IPR020894">
    <property type="entry name" value="Cadherin_CS"/>
</dbReference>
<dbReference type="Proteomes" id="UP000250572">
    <property type="component" value="Unassembled WGS sequence"/>
</dbReference>
<evidence type="ECO:0000256" key="1">
    <source>
        <dbReference type="ARBA" id="ARBA00004236"/>
    </source>
</evidence>
<keyword evidence="8 11" id="KW-0472">Membrane</keyword>
<dbReference type="SUPFAM" id="SSF49313">
    <property type="entry name" value="Cadherin-like"/>
    <property type="match status" value="3"/>
</dbReference>
<gene>
    <name evidence="13" type="ORF">CCH79_00001222</name>
</gene>
<feature type="transmembrane region" description="Helical" evidence="11">
    <location>
        <begin position="315"/>
        <end position="338"/>
    </location>
</feature>
<keyword evidence="11" id="KW-1133">Transmembrane helix</keyword>
<dbReference type="PROSITE" id="PS50268">
    <property type="entry name" value="CADHERIN_2"/>
    <property type="match status" value="3"/>
</dbReference>
<dbReference type="STRING" id="33528.ENSGAFP00000006905"/>
<evidence type="ECO:0000256" key="9">
    <source>
        <dbReference type="ARBA" id="ARBA00023180"/>
    </source>
</evidence>
<comment type="subcellular location">
    <subcellularLocation>
        <location evidence="1">Cell membrane</location>
    </subcellularLocation>
</comment>
<keyword evidence="2" id="KW-1003">Cell membrane</keyword>
<keyword evidence="6 10" id="KW-0106">Calcium</keyword>
<evidence type="ECO:0000256" key="5">
    <source>
        <dbReference type="ARBA" id="ARBA00022737"/>
    </source>
</evidence>
<dbReference type="Pfam" id="PF00028">
    <property type="entry name" value="Cadherin"/>
    <property type="match status" value="1"/>
</dbReference>
<dbReference type="PANTHER" id="PTHR24027">
    <property type="entry name" value="CADHERIN-23"/>
    <property type="match status" value="1"/>
</dbReference>
<dbReference type="GO" id="GO:0016477">
    <property type="term" value="P:cell migration"/>
    <property type="evidence" value="ECO:0007669"/>
    <property type="project" value="TreeGrafter"/>
</dbReference>
<dbReference type="PROSITE" id="PS00232">
    <property type="entry name" value="CADHERIN_1"/>
    <property type="match status" value="1"/>
</dbReference>
<dbReference type="Gene3D" id="2.60.40.60">
    <property type="entry name" value="Cadherins"/>
    <property type="match status" value="3"/>
</dbReference>
<keyword evidence="3" id="KW-0479">Metal-binding</keyword>
<reference evidence="13 14" key="1">
    <citation type="journal article" date="2018" name="G3 (Bethesda)">
        <title>A High-Quality Reference Genome for the Invasive Mosquitofish Gambusia affinis Using a Chicago Library.</title>
        <authorList>
            <person name="Hoffberg S.L."/>
            <person name="Troendle N.J."/>
            <person name="Glenn T.C."/>
            <person name="Mahmud O."/>
            <person name="Louha S."/>
            <person name="Chalopin D."/>
            <person name="Bennetzen J.L."/>
            <person name="Mauricio R."/>
        </authorList>
    </citation>
    <scope>NUCLEOTIDE SEQUENCE [LARGE SCALE GENOMIC DNA]</scope>
    <source>
        <strain evidence="13">NE01/NJP1002.9</strain>
        <tissue evidence="13">Muscle</tissue>
    </source>
</reference>
<evidence type="ECO:0000313" key="14">
    <source>
        <dbReference type="Proteomes" id="UP000250572"/>
    </source>
</evidence>
<dbReference type="GO" id="GO:0044331">
    <property type="term" value="P:cell-cell adhesion mediated by cadherin"/>
    <property type="evidence" value="ECO:0007669"/>
    <property type="project" value="TreeGrafter"/>
</dbReference>
<evidence type="ECO:0000256" key="7">
    <source>
        <dbReference type="ARBA" id="ARBA00022889"/>
    </source>
</evidence>
<dbReference type="GO" id="GO:0000902">
    <property type="term" value="P:cell morphogenesis"/>
    <property type="evidence" value="ECO:0007669"/>
    <property type="project" value="TreeGrafter"/>
</dbReference>
<organism evidence="13 14">
    <name type="scientific">Gambusia affinis</name>
    <name type="common">Western mosquitofish</name>
    <name type="synonym">Heterandria affinis</name>
    <dbReference type="NCBI Taxonomy" id="33528"/>
    <lineage>
        <taxon>Eukaryota</taxon>
        <taxon>Metazoa</taxon>
        <taxon>Chordata</taxon>
        <taxon>Craniata</taxon>
        <taxon>Vertebrata</taxon>
        <taxon>Euteleostomi</taxon>
        <taxon>Actinopterygii</taxon>
        <taxon>Neopterygii</taxon>
        <taxon>Teleostei</taxon>
        <taxon>Neoteleostei</taxon>
        <taxon>Acanthomorphata</taxon>
        <taxon>Ovalentaria</taxon>
        <taxon>Atherinomorphae</taxon>
        <taxon>Cyprinodontiformes</taxon>
        <taxon>Poeciliidae</taxon>
        <taxon>Poeciliinae</taxon>
        <taxon>Gambusia</taxon>
    </lineage>
</organism>
<comment type="caution">
    <text evidence="13">The sequence shown here is derived from an EMBL/GenBank/DDBJ whole genome shotgun (WGS) entry which is preliminary data.</text>
</comment>
<dbReference type="GO" id="GO:0034332">
    <property type="term" value="P:adherens junction organization"/>
    <property type="evidence" value="ECO:0007669"/>
    <property type="project" value="TreeGrafter"/>
</dbReference>
<name>A0A315VVF4_GAMAF</name>
<dbReference type="InterPro" id="IPR002126">
    <property type="entry name" value="Cadherin-like_dom"/>
</dbReference>
<dbReference type="CDD" id="cd11304">
    <property type="entry name" value="Cadherin_repeat"/>
    <property type="match status" value="1"/>
</dbReference>
<evidence type="ECO:0000256" key="8">
    <source>
        <dbReference type="ARBA" id="ARBA00023136"/>
    </source>
</evidence>
<dbReference type="InterPro" id="IPR015919">
    <property type="entry name" value="Cadherin-like_sf"/>
</dbReference>
<keyword evidence="14" id="KW-1185">Reference proteome</keyword>
<dbReference type="GO" id="GO:0007043">
    <property type="term" value="P:cell-cell junction assembly"/>
    <property type="evidence" value="ECO:0007669"/>
    <property type="project" value="TreeGrafter"/>
</dbReference>
<dbReference type="GO" id="GO:0008013">
    <property type="term" value="F:beta-catenin binding"/>
    <property type="evidence" value="ECO:0007669"/>
    <property type="project" value="TreeGrafter"/>
</dbReference>
<evidence type="ECO:0000256" key="3">
    <source>
        <dbReference type="ARBA" id="ARBA00022723"/>
    </source>
</evidence>
<feature type="domain" description="Cadherin" evidence="12">
    <location>
        <begin position="221"/>
        <end position="315"/>
    </location>
</feature>
<evidence type="ECO:0000256" key="6">
    <source>
        <dbReference type="ARBA" id="ARBA00022837"/>
    </source>
</evidence>
<evidence type="ECO:0000313" key="13">
    <source>
        <dbReference type="EMBL" id="PWA26850.1"/>
    </source>
</evidence>
<dbReference type="FunFam" id="2.60.40.60:FF:000095">
    <property type="entry name" value="Cadherin 13"/>
    <property type="match status" value="1"/>
</dbReference>
<evidence type="ECO:0000256" key="2">
    <source>
        <dbReference type="ARBA" id="ARBA00022475"/>
    </source>
</evidence>
<dbReference type="SMART" id="SM00112">
    <property type="entry name" value="CA"/>
    <property type="match status" value="3"/>
</dbReference>
<feature type="domain" description="Cadherin" evidence="12">
    <location>
        <begin position="46"/>
        <end position="96"/>
    </location>
</feature>
<evidence type="ECO:0000256" key="11">
    <source>
        <dbReference type="SAM" id="Phobius"/>
    </source>
</evidence>
<proteinExistence type="predicted"/>
<evidence type="ECO:0000256" key="4">
    <source>
        <dbReference type="ARBA" id="ARBA00022729"/>
    </source>
</evidence>
<dbReference type="PANTHER" id="PTHR24027:SF319">
    <property type="entry name" value="CADHERIN-1"/>
    <property type="match status" value="1"/>
</dbReference>
<dbReference type="AlphaFoldDB" id="A0A315VVF4"/>
<evidence type="ECO:0000256" key="10">
    <source>
        <dbReference type="PROSITE-ProRule" id="PRU00043"/>
    </source>
</evidence>
<dbReference type="GO" id="GO:0007156">
    <property type="term" value="P:homophilic cell adhesion via plasma membrane adhesion molecules"/>
    <property type="evidence" value="ECO:0007669"/>
    <property type="project" value="InterPro"/>
</dbReference>
<dbReference type="GO" id="GO:0005737">
    <property type="term" value="C:cytoplasm"/>
    <property type="evidence" value="ECO:0007669"/>
    <property type="project" value="TreeGrafter"/>
</dbReference>
<dbReference type="EMBL" id="NHOQ01001156">
    <property type="protein sequence ID" value="PWA26850.1"/>
    <property type="molecule type" value="Genomic_DNA"/>
</dbReference>
<accession>A0A315VVF4</accession>
<dbReference type="GO" id="GO:0016342">
    <property type="term" value="C:catenin complex"/>
    <property type="evidence" value="ECO:0007669"/>
    <property type="project" value="TreeGrafter"/>
</dbReference>
<dbReference type="GO" id="GO:0005509">
    <property type="term" value="F:calcium ion binding"/>
    <property type="evidence" value="ECO:0007669"/>
    <property type="project" value="UniProtKB-UniRule"/>
</dbReference>
<dbReference type="GO" id="GO:0045296">
    <property type="term" value="F:cadherin binding"/>
    <property type="evidence" value="ECO:0007669"/>
    <property type="project" value="TreeGrafter"/>
</dbReference>
<keyword evidence="7" id="KW-0130">Cell adhesion</keyword>
<protein>
    <recommendedName>
        <fullName evidence="12">Cadherin domain-containing protein</fullName>
    </recommendedName>
</protein>
<dbReference type="FunFam" id="2.60.40.60:FF:000031">
    <property type="entry name" value="Cadherin 3"/>
    <property type="match status" value="1"/>
</dbReference>
<sequence>MAAAALFGSHINNMLVIIFYYSLMYKVTVKENKVDALVVKMLLILLSLNQGLDFERTSKHTLLITVVNEAPFAVPLVTSTATVVVTVLDVNEPPIFEPEEKHVSKREDLAVNSTVVKYTASDPDSGRKQRVTYKIIRDPAGWLNIDEETGVITVRNQMDRESSFVKEDKYTALIGAYDDDQIPATGTGTLIITLVDVNDNAPIVEERSIKVCNKKPAPQLLTVTDKDGPPFASPYTVRLPDSAMANWIARMNDAETAIILTLNRELENGNYIVAVTVSDISGLSQVSTVTATVCDCTGEEVTCQKENVGGSNPSVTLGILKGILMLLFMLGLPFFLFVRRRRTAEEPVEFNNLNNKFEEEKMDDRENIQVNGDKG</sequence>
<keyword evidence="5" id="KW-0677">Repeat</keyword>
<dbReference type="InterPro" id="IPR039808">
    <property type="entry name" value="Cadherin"/>
</dbReference>
<keyword evidence="4" id="KW-0732">Signal</keyword>
<dbReference type="GO" id="GO:0005912">
    <property type="term" value="C:adherens junction"/>
    <property type="evidence" value="ECO:0007669"/>
    <property type="project" value="TreeGrafter"/>
</dbReference>